<dbReference type="InterPro" id="IPR001173">
    <property type="entry name" value="Glyco_trans_2-like"/>
</dbReference>
<evidence type="ECO:0000313" key="2">
    <source>
        <dbReference type="EMBL" id="OGG07041.1"/>
    </source>
</evidence>
<proteinExistence type="predicted"/>
<accession>A0A1F5Z3M5</accession>
<dbReference type="SUPFAM" id="SSF53448">
    <property type="entry name" value="Nucleotide-diphospho-sugar transferases"/>
    <property type="match status" value="1"/>
</dbReference>
<dbReference type="EMBL" id="MFJF01000012">
    <property type="protein sequence ID" value="OGG07041.1"/>
    <property type="molecule type" value="Genomic_DNA"/>
</dbReference>
<dbReference type="PANTHER" id="PTHR43685">
    <property type="entry name" value="GLYCOSYLTRANSFERASE"/>
    <property type="match status" value="1"/>
</dbReference>
<evidence type="ECO:0000259" key="1">
    <source>
        <dbReference type="Pfam" id="PF00535"/>
    </source>
</evidence>
<dbReference type="AlphaFoldDB" id="A0A1F5Z3M5"/>
<evidence type="ECO:0000313" key="3">
    <source>
        <dbReference type="Proteomes" id="UP000177354"/>
    </source>
</evidence>
<dbReference type="InterPro" id="IPR050834">
    <property type="entry name" value="Glycosyltransf_2"/>
</dbReference>
<reference evidence="2 3" key="1">
    <citation type="journal article" date="2016" name="Nat. Commun.">
        <title>Thousands of microbial genomes shed light on interconnected biogeochemical processes in an aquifer system.</title>
        <authorList>
            <person name="Anantharaman K."/>
            <person name="Brown C.T."/>
            <person name="Hug L.A."/>
            <person name="Sharon I."/>
            <person name="Castelle C.J."/>
            <person name="Probst A.J."/>
            <person name="Thomas B.C."/>
            <person name="Singh A."/>
            <person name="Wilkins M.J."/>
            <person name="Karaoz U."/>
            <person name="Brodie E.L."/>
            <person name="Williams K.H."/>
            <person name="Hubbard S.S."/>
            <person name="Banfield J.F."/>
        </authorList>
    </citation>
    <scope>NUCLEOTIDE SEQUENCE [LARGE SCALE GENOMIC DNA]</scope>
</reference>
<dbReference type="PANTHER" id="PTHR43685:SF2">
    <property type="entry name" value="GLYCOSYLTRANSFERASE 2-LIKE DOMAIN-CONTAINING PROTEIN"/>
    <property type="match status" value="1"/>
</dbReference>
<dbReference type="InterPro" id="IPR029044">
    <property type="entry name" value="Nucleotide-diphossugar_trans"/>
</dbReference>
<gene>
    <name evidence="2" type="ORF">A2777_04195</name>
</gene>
<dbReference type="Gene3D" id="3.90.550.10">
    <property type="entry name" value="Spore Coat Polysaccharide Biosynthesis Protein SpsA, Chain A"/>
    <property type="match status" value="1"/>
</dbReference>
<feature type="domain" description="Glycosyltransferase 2-like" evidence="1">
    <location>
        <begin position="7"/>
        <end position="121"/>
    </location>
</feature>
<protein>
    <recommendedName>
        <fullName evidence="1">Glycosyltransferase 2-like domain-containing protein</fullName>
    </recommendedName>
</protein>
<organism evidence="2 3">
    <name type="scientific">Candidatus Gottesmanbacteria bacterium RIFCSPHIGHO2_01_FULL_40_15</name>
    <dbReference type="NCBI Taxonomy" id="1798376"/>
    <lineage>
        <taxon>Bacteria</taxon>
        <taxon>Candidatus Gottesmaniibacteriota</taxon>
    </lineage>
</organism>
<dbReference type="Proteomes" id="UP000177354">
    <property type="component" value="Unassembled WGS sequence"/>
</dbReference>
<comment type="caution">
    <text evidence="2">The sequence shown here is derived from an EMBL/GenBank/DDBJ whole genome shotgun (WGS) entry which is preliminary data.</text>
</comment>
<sequence>MESPYFSIIIPALNEEKYISGLLKSLINQTYKEFEVILVDGMSADKTVSVFKKFQNKLPRSQYLVADKKNVSYQRNLGGKKATGKYLIFFDADVKVNPTFLEEVHLASLKQKFSLATTWIEPDSEKTADRIMLLLANIGQEVYKIVNRPFSGGYNTIVTKKVFLRLNGFREMNINEDHDFAIRAFKKKIETIILPEPKVIFSLRRFRSEGTLNVLRKYAHAAIYAMLKGPVIYEMFEYRMGGHVHKRRRKKINFVKINTYIKTIEKLENNLNKLLRV</sequence>
<name>A0A1F5Z3M5_9BACT</name>
<dbReference type="Pfam" id="PF00535">
    <property type="entry name" value="Glycos_transf_2"/>
    <property type="match status" value="1"/>
</dbReference>